<protein>
    <submittedName>
        <fullName evidence="1">Uncharacterized protein</fullName>
    </submittedName>
</protein>
<evidence type="ECO:0000313" key="2">
    <source>
        <dbReference type="Proteomes" id="UP000018852"/>
    </source>
</evidence>
<organism evidence="1 2">
    <name type="scientific">Actinomyces urogenitalis DORA_12</name>
    <dbReference type="NCBI Taxonomy" id="1403939"/>
    <lineage>
        <taxon>Bacteria</taxon>
        <taxon>Bacillati</taxon>
        <taxon>Actinomycetota</taxon>
        <taxon>Actinomycetes</taxon>
        <taxon>Actinomycetales</taxon>
        <taxon>Actinomycetaceae</taxon>
        <taxon>Actinomyces</taxon>
    </lineage>
</organism>
<sequence length="160" mass="16405">MRSSLDVPRKSVLLTRRSKTAAAMGAVALVLGVGAGVAVPVLTSLSPAAVAAVTPGNSVAPEIDGVNVIESGTTDKNAQHSVNGKVVLQTSGHGGEIDNTAVATPLENVRVYAQWYEKDGSASPIYTGTTAADGTYSIVMKDFVKYDGTTVSFDADPNLP</sequence>
<name>W1VB48_9ACTO</name>
<dbReference type="EMBL" id="AZLV01000917">
    <property type="protein sequence ID" value="ETJ02906.1"/>
    <property type="molecule type" value="Genomic_DNA"/>
</dbReference>
<accession>W1VB48</accession>
<feature type="non-terminal residue" evidence="1">
    <location>
        <position position="160"/>
    </location>
</feature>
<evidence type="ECO:0000313" key="1">
    <source>
        <dbReference type="EMBL" id="ETJ02906.1"/>
    </source>
</evidence>
<proteinExistence type="predicted"/>
<reference evidence="1 2" key="1">
    <citation type="submission" date="2013-12" db="EMBL/GenBank/DDBJ databases">
        <title>A Varibaculum cambriense genome reconstructed from a premature infant gut community with otherwise low bacterial novelty that shifts toward anaerobic metabolism during the third week of life.</title>
        <authorList>
            <person name="Brown C.T."/>
            <person name="Sharon I."/>
            <person name="Thomas B.C."/>
            <person name="Castelle C.J."/>
            <person name="Morowitz M.J."/>
            <person name="Banfield J.F."/>
        </authorList>
    </citation>
    <scope>NUCLEOTIDE SEQUENCE [LARGE SCALE GENOMIC DNA]</scope>
    <source>
        <strain evidence="2">DORA_12</strain>
    </source>
</reference>
<comment type="caution">
    <text evidence="1">The sequence shown here is derived from an EMBL/GenBank/DDBJ whole genome shotgun (WGS) entry which is preliminary data.</text>
</comment>
<dbReference type="AlphaFoldDB" id="W1VB48"/>
<dbReference type="Proteomes" id="UP000018852">
    <property type="component" value="Unassembled WGS sequence"/>
</dbReference>
<gene>
    <name evidence="1" type="ORF">Q605_AUC00917G0003</name>
</gene>